<proteinExistence type="predicted"/>
<reference evidence="1" key="1">
    <citation type="submission" date="2020-05" db="EMBL/GenBank/DDBJ databases">
        <title>Large-scale comparative analyses of tick genomes elucidate their genetic diversity and vector capacities.</title>
        <authorList>
            <person name="Jia N."/>
            <person name="Wang J."/>
            <person name="Shi W."/>
            <person name="Du L."/>
            <person name="Sun Y."/>
            <person name="Zhan W."/>
            <person name="Jiang J."/>
            <person name="Wang Q."/>
            <person name="Zhang B."/>
            <person name="Ji P."/>
            <person name="Sakyi L.B."/>
            <person name="Cui X."/>
            <person name="Yuan T."/>
            <person name="Jiang B."/>
            <person name="Yang W."/>
            <person name="Lam T.T.-Y."/>
            <person name="Chang Q."/>
            <person name="Ding S."/>
            <person name="Wang X."/>
            <person name="Zhu J."/>
            <person name="Ruan X."/>
            <person name="Zhao L."/>
            <person name="Wei J."/>
            <person name="Que T."/>
            <person name="Du C."/>
            <person name="Cheng J."/>
            <person name="Dai P."/>
            <person name="Han X."/>
            <person name="Huang E."/>
            <person name="Gao Y."/>
            <person name="Liu J."/>
            <person name="Shao H."/>
            <person name="Ye R."/>
            <person name="Li L."/>
            <person name="Wei W."/>
            <person name="Wang X."/>
            <person name="Wang C."/>
            <person name="Yang T."/>
            <person name="Huo Q."/>
            <person name="Li W."/>
            <person name="Guo W."/>
            <person name="Chen H."/>
            <person name="Zhou L."/>
            <person name="Ni X."/>
            <person name="Tian J."/>
            <person name="Zhou Y."/>
            <person name="Sheng Y."/>
            <person name="Liu T."/>
            <person name="Pan Y."/>
            <person name="Xia L."/>
            <person name="Li J."/>
            <person name="Zhao F."/>
            <person name="Cao W."/>
        </authorList>
    </citation>
    <scope>NUCLEOTIDE SEQUENCE</scope>
    <source>
        <strain evidence="1">Hyas-2018</strain>
    </source>
</reference>
<sequence length="166" mass="18093">MIMVHPLPRIMHPVYNQGRRRARAKVFLSQLNSRRENALFVDASRSGPNSFLAAVVDMSGRTVSAASVRTRSIGVAEQVAISLALTTKDPYPIFSDSMTAVRSFDANQTSLAARTFSPGELGLFGGEWKLPVEARADSSGQERCTWSKSVKGPAYGVRQPKRIPVA</sequence>
<evidence type="ECO:0000313" key="1">
    <source>
        <dbReference type="EMBL" id="KAH6925915.1"/>
    </source>
</evidence>
<dbReference type="EMBL" id="CM023487">
    <property type="protein sequence ID" value="KAH6925915.1"/>
    <property type="molecule type" value="Genomic_DNA"/>
</dbReference>
<comment type="caution">
    <text evidence="1">The sequence shown here is derived from an EMBL/GenBank/DDBJ whole genome shotgun (WGS) entry which is preliminary data.</text>
</comment>
<protein>
    <submittedName>
        <fullName evidence="1">Uncharacterized protein</fullName>
    </submittedName>
</protein>
<keyword evidence="2" id="KW-1185">Reference proteome</keyword>
<name>A0ACB7RTT1_HYAAI</name>
<organism evidence="1 2">
    <name type="scientific">Hyalomma asiaticum</name>
    <name type="common">Tick</name>
    <dbReference type="NCBI Taxonomy" id="266040"/>
    <lineage>
        <taxon>Eukaryota</taxon>
        <taxon>Metazoa</taxon>
        <taxon>Ecdysozoa</taxon>
        <taxon>Arthropoda</taxon>
        <taxon>Chelicerata</taxon>
        <taxon>Arachnida</taxon>
        <taxon>Acari</taxon>
        <taxon>Parasitiformes</taxon>
        <taxon>Ixodida</taxon>
        <taxon>Ixodoidea</taxon>
        <taxon>Ixodidae</taxon>
        <taxon>Hyalomminae</taxon>
        <taxon>Hyalomma</taxon>
    </lineage>
</organism>
<gene>
    <name evidence="1" type="ORF">HPB50_011882</name>
</gene>
<evidence type="ECO:0000313" key="2">
    <source>
        <dbReference type="Proteomes" id="UP000821845"/>
    </source>
</evidence>
<dbReference type="Proteomes" id="UP000821845">
    <property type="component" value="Chromosome 7"/>
</dbReference>
<accession>A0ACB7RTT1</accession>